<dbReference type="PANTHER" id="PTHR35528:SF3">
    <property type="entry name" value="BLL1675 PROTEIN"/>
    <property type="match status" value="1"/>
</dbReference>
<evidence type="ECO:0000259" key="4">
    <source>
        <dbReference type="Pfam" id="PF13610"/>
    </source>
</evidence>
<dbReference type="InterPro" id="IPR047930">
    <property type="entry name" value="Transpos_IS6"/>
</dbReference>
<comment type="caution">
    <text evidence="5">The sequence shown here is derived from an EMBL/GenBank/DDBJ whole genome shotgun (WGS) entry which is preliminary data.</text>
</comment>
<feature type="non-terminal residue" evidence="5">
    <location>
        <position position="1"/>
    </location>
</feature>
<keyword evidence="2" id="KW-0238">DNA-binding</keyword>
<dbReference type="Pfam" id="PF13610">
    <property type="entry name" value="DDE_Tnp_IS240"/>
    <property type="match status" value="1"/>
</dbReference>
<dbReference type="SUPFAM" id="SSF53098">
    <property type="entry name" value="Ribonuclease H-like"/>
    <property type="match status" value="1"/>
</dbReference>
<evidence type="ECO:0000256" key="1">
    <source>
        <dbReference type="ARBA" id="ARBA00022578"/>
    </source>
</evidence>
<evidence type="ECO:0000256" key="2">
    <source>
        <dbReference type="ARBA" id="ARBA00023125"/>
    </source>
</evidence>
<dbReference type="RefSeq" id="WP_340348785.1">
    <property type="nucleotide sequence ID" value="NZ_JBBKZT010000080.1"/>
</dbReference>
<keyword evidence="1" id="KW-0815">Transposition</keyword>
<reference evidence="5 6" key="1">
    <citation type="submission" date="2024-03" db="EMBL/GenBank/DDBJ databases">
        <title>Novel species of the genus Variovorax.</title>
        <authorList>
            <person name="Liu Q."/>
            <person name="Xin Y.-H."/>
        </authorList>
    </citation>
    <scope>NUCLEOTIDE SEQUENCE [LARGE SCALE GENOMIC DNA]</scope>
    <source>
        <strain evidence="5 6">KACC 18900</strain>
    </source>
</reference>
<keyword evidence="6" id="KW-1185">Reference proteome</keyword>
<dbReference type="InterPro" id="IPR012337">
    <property type="entry name" value="RNaseH-like_sf"/>
</dbReference>
<dbReference type="PANTHER" id="PTHR35528">
    <property type="entry name" value="BLL1675 PROTEIN"/>
    <property type="match status" value="1"/>
</dbReference>
<dbReference type="EMBL" id="JBBKZT010000080">
    <property type="protein sequence ID" value="MEJ8852848.1"/>
    <property type="molecule type" value="Genomic_DNA"/>
</dbReference>
<gene>
    <name evidence="5" type="ORF">WKW82_40135</name>
</gene>
<sequence>FKGRHFEREIIVLCVRWYLRFKLSLRDLVEMMAERGLALAHTTIMRWVQRFVPEFEKRWNRFARKAGRSWRVDETYVEIRGKWSYLYRAVDREGKTVDFRLSANRDVKAAKAFFRKALRRKGRPPVSITLDGYAASHRAVRECPRRVRAGKTQRLRSSKYLNNMIEQDHRGVQSRINPMLGFKVFERAAVTIAGVELLNRIRKGQFNLGRLRVRGQAAPAIWNAVLSA</sequence>
<dbReference type="Proteomes" id="UP001385892">
    <property type="component" value="Unassembled WGS sequence"/>
</dbReference>
<protein>
    <submittedName>
        <fullName evidence="5">IS6 family transposase</fullName>
    </submittedName>
</protein>
<feature type="domain" description="DDE" evidence="4">
    <location>
        <begin position="68"/>
        <end position="205"/>
    </location>
</feature>
<keyword evidence="3" id="KW-0233">DNA recombination</keyword>
<name>A0ABU8X1F0_9BURK</name>
<evidence type="ECO:0000313" key="5">
    <source>
        <dbReference type="EMBL" id="MEJ8852848.1"/>
    </source>
</evidence>
<organism evidence="5 6">
    <name type="scientific">Variovorax rhizosphaerae</name>
    <dbReference type="NCBI Taxonomy" id="1836200"/>
    <lineage>
        <taxon>Bacteria</taxon>
        <taxon>Pseudomonadati</taxon>
        <taxon>Pseudomonadota</taxon>
        <taxon>Betaproteobacteria</taxon>
        <taxon>Burkholderiales</taxon>
        <taxon>Comamonadaceae</taxon>
        <taxon>Variovorax</taxon>
    </lineage>
</organism>
<accession>A0ABU8X1F0</accession>
<proteinExistence type="predicted"/>
<dbReference type="NCBIfam" id="NF033587">
    <property type="entry name" value="transpos_IS6"/>
    <property type="match status" value="1"/>
</dbReference>
<dbReference type="InterPro" id="IPR032874">
    <property type="entry name" value="DDE_dom"/>
</dbReference>
<evidence type="ECO:0000313" key="6">
    <source>
        <dbReference type="Proteomes" id="UP001385892"/>
    </source>
</evidence>
<dbReference type="InterPro" id="IPR052183">
    <property type="entry name" value="IS_Transposase"/>
</dbReference>
<evidence type="ECO:0000256" key="3">
    <source>
        <dbReference type="ARBA" id="ARBA00023172"/>
    </source>
</evidence>